<evidence type="ECO:0000313" key="8">
    <source>
        <dbReference type="Proteomes" id="UP000801492"/>
    </source>
</evidence>
<keyword evidence="2" id="KW-0489">Methyltransferase</keyword>
<dbReference type="OrthoDB" id="269872at2759"/>
<dbReference type="AlphaFoldDB" id="A0A8K0GBA3"/>
<evidence type="ECO:0000256" key="3">
    <source>
        <dbReference type="ARBA" id="ARBA00022679"/>
    </source>
</evidence>
<dbReference type="EC" id="2.1.1.297" evidence="1"/>
<proteinExistence type="predicted"/>
<dbReference type="InterPro" id="IPR004556">
    <property type="entry name" value="HemK-like"/>
</dbReference>
<dbReference type="PROSITE" id="PS00092">
    <property type="entry name" value="N6_MTASE"/>
    <property type="match status" value="1"/>
</dbReference>
<evidence type="ECO:0000256" key="5">
    <source>
        <dbReference type="ARBA" id="ARBA00048391"/>
    </source>
</evidence>
<keyword evidence="8" id="KW-1185">Reference proteome</keyword>
<dbReference type="Gene3D" id="1.10.8.10">
    <property type="entry name" value="DNA helicase RuvA subunit, C-terminal domain"/>
    <property type="match status" value="1"/>
</dbReference>
<comment type="catalytic activity">
    <reaction evidence="5">
        <text>L-glutaminyl-[peptide chain release factor] + S-adenosyl-L-methionine = N(5)-methyl-L-glutaminyl-[peptide chain release factor] + S-adenosyl-L-homocysteine + H(+)</text>
        <dbReference type="Rhea" id="RHEA:42896"/>
        <dbReference type="Rhea" id="RHEA-COMP:10271"/>
        <dbReference type="Rhea" id="RHEA-COMP:10272"/>
        <dbReference type="ChEBI" id="CHEBI:15378"/>
        <dbReference type="ChEBI" id="CHEBI:30011"/>
        <dbReference type="ChEBI" id="CHEBI:57856"/>
        <dbReference type="ChEBI" id="CHEBI:59789"/>
        <dbReference type="ChEBI" id="CHEBI:61891"/>
        <dbReference type="EC" id="2.1.1.297"/>
    </reaction>
</comment>
<dbReference type="PANTHER" id="PTHR18895">
    <property type="entry name" value="HEMK METHYLTRANSFERASE"/>
    <property type="match status" value="1"/>
</dbReference>
<dbReference type="Pfam" id="PF05175">
    <property type="entry name" value="MTS"/>
    <property type="match status" value="1"/>
</dbReference>
<dbReference type="InterPro" id="IPR002052">
    <property type="entry name" value="DNA_methylase_N6_adenine_CS"/>
</dbReference>
<dbReference type="PRINTS" id="PR00507">
    <property type="entry name" value="N12N6MTFRASE"/>
</dbReference>
<evidence type="ECO:0000313" key="7">
    <source>
        <dbReference type="EMBL" id="KAF2893189.1"/>
    </source>
</evidence>
<comment type="caution">
    <text evidence="7">The sequence shown here is derived from an EMBL/GenBank/DDBJ whole genome shotgun (WGS) entry which is preliminary data.</text>
</comment>
<dbReference type="GO" id="GO:0032259">
    <property type="term" value="P:methylation"/>
    <property type="evidence" value="ECO:0007669"/>
    <property type="project" value="UniProtKB-KW"/>
</dbReference>
<dbReference type="GO" id="GO:0102559">
    <property type="term" value="F:peptide chain release factor N(5)-glutamine methyltransferase activity"/>
    <property type="evidence" value="ECO:0007669"/>
    <property type="project" value="UniProtKB-EC"/>
</dbReference>
<evidence type="ECO:0000256" key="4">
    <source>
        <dbReference type="ARBA" id="ARBA00022691"/>
    </source>
</evidence>
<dbReference type="GO" id="GO:0003676">
    <property type="term" value="F:nucleic acid binding"/>
    <property type="evidence" value="ECO:0007669"/>
    <property type="project" value="InterPro"/>
</dbReference>
<dbReference type="InterPro" id="IPR019874">
    <property type="entry name" value="RF_methyltr_PrmC"/>
</dbReference>
<dbReference type="Proteomes" id="UP000801492">
    <property type="component" value="Unassembled WGS sequence"/>
</dbReference>
<feature type="domain" description="Methyltransferase small" evidence="6">
    <location>
        <begin position="59"/>
        <end position="188"/>
    </location>
</feature>
<dbReference type="GO" id="GO:0005739">
    <property type="term" value="C:mitochondrion"/>
    <property type="evidence" value="ECO:0007669"/>
    <property type="project" value="TreeGrafter"/>
</dbReference>
<dbReference type="InterPro" id="IPR050320">
    <property type="entry name" value="N5-glutamine_MTase"/>
</dbReference>
<dbReference type="Gene3D" id="3.40.50.150">
    <property type="entry name" value="Vaccinia Virus protein VP39"/>
    <property type="match status" value="1"/>
</dbReference>
<accession>A0A8K0GBA3</accession>
<evidence type="ECO:0000256" key="1">
    <source>
        <dbReference type="ARBA" id="ARBA00012771"/>
    </source>
</evidence>
<sequence>MDLLLKPEQIKQIDHLCKKRLDRMPVQYIIQEWDFRDLTLKMSRPVFIPRPETEMLVDIVLNEIDRKGADTVLELCCGSGAISLALLKARSQLCITAIDKSEKACQLTRENAHINNLSDRIKIIQKEINEDFNLREKFDIIVSNPPYVSSKDTIQLQPEILLYEDPEALYGGDDGLTVIKSILKVCSCLLNYHGRLFLEVDPSHPTLIKLWLQKNDSLGLKFIRFYKDFCDKERFVEIIKEK</sequence>
<dbReference type="PANTHER" id="PTHR18895:SF74">
    <property type="entry name" value="MTRF1L RELEASE FACTOR GLUTAMINE METHYLTRANSFERASE"/>
    <property type="match status" value="1"/>
</dbReference>
<protein>
    <recommendedName>
        <fullName evidence="1">peptide chain release factor N(5)-glutamine methyltransferase</fullName>
        <ecNumber evidence="1">2.1.1.297</ecNumber>
    </recommendedName>
</protein>
<dbReference type="CDD" id="cd02440">
    <property type="entry name" value="AdoMet_MTases"/>
    <property type="match status" value="1"/>
</dbReference>
<reference evidence="7" key="1">
    <citation type="submission" date="2019-08" db="EMBL/GenBank/DDBJ databases">
        <title>The genome of the North American firefly Photinus pyralis.</title>
        <authorList>
            <consortium name="Photinus pyralis genome working group"/>
            <person name="Fallon T.R."/>
            <person name="Sander Lower S.E."/>
            <person name="Weng J.-K."/>
        </authorList>
    </citation>
    <scope>NUCLEOTIDE SEQUENCE</scope>
    <source>
        <strain evidence="7">TRF0915ILg1</strain>
        <tissue evidence="7">Whole body</tissue>
    </source>
</reference>
<evidence type="ECO:0000259" key="6">
    <source>
        <dbReference type="Pfam" id="PF05175"/>
    </source>
</evidence>
<dbReference type="InterPro" id="IPR029063">
    <property type="entry name" value="SAM-dependent_MTases_sf"/>
</dbReference>
<name>A0A8K0GBA3_IGNLU</name>
<dbReference type="EMBL" id="VTPC01008160">
    <property type="protein sequence ID" value="KAF2893189.1"/>
    <property type="molecule type" value="Genomic_DNA"/>
</dbReference>
<dbReference type="NCBIfam" id="TIGR00536">
    <property type="entry name" value="hemK_fam"/>
    <property type="match status" value="1"/>
</dbReference>
<dbReference type="SUPFAM" id="SSF53335">
    <property type="entry name" value="S-adenosyl-L-methionine-dependent methyltransferases"/>
    <property type="match status" value="1"/>
</dbReference>
<keyword evidence="3" id="KW-0808">Transferase</keyword>
<keyword evidence="4" id="KW-0949">S-adenosyl-L-methionine</keyword>
<gene>
    <name evidence="7" type="ORF">ILUMI_12985</name>
</gene>
<dbReference type="NCBIfam" id="TIGR03534">
    <property type="entry name" value="RF_mod_PrmC"/>
    <property type="match status" value="1"/>
</dbReference>
<organism evidence="7 8">
    <name type="scientific">Ignelater luminosus</name>
    <name type="common">Cucubano</name>
    <name type="synonym">Pyrophorus luminosus</name>
    <dbReference type="NCBI Taxonomy" id="2038154"/>
    <lineage>
        <taxon>Eukaryota</taxon>
        <taxon>Metazoa</taxon>
        <taxon>Ecdysozoa</taxon>
        <taxon>Arthropoda</taxon>
        <taxon>Hexapoda</taxon>
        <taxon>Insecta</taxon>
        <taxon>Pterygota</taxon>
        <taxon>Neoptera</taxon>
        <taxon>Endopterygota</taxon>
        <taxon>Coleoptera</taxon>
        <taxon>Polyphaga</taxon>
        <taxon>Elateriformia</taxon>
        <taxon>Elateroidea</taxon>
        <taxon>Elateridae</taxon>
        <taxon>Agrypninae</taxon>
        <taxon>Pyrophorini</taxon>
        <taxon>Ignelater</taxon>
    </lineage>
</organism>
<evidence type="ECO:0000256" key="2">
    <source>
        <dbReference type="ARBA" id="ARBA00022603"/>
    </source>
</evidence>
<dbReference type="InterPro" id="IPR007848">
    <property type="entry name" value="Small_mtfrase_dom"/>
</dbReference>